<feature type="region of interest" description="Disordered" evidence="1">
    <location>
        <begin position="1"/>
        <end position="81"/>
    </location>
</feature>
<evidence type="ECO:0000313" key="2">
    <source>
        <dbReference type="EMBL" id="KAK4296952.1"/>
    </source>
</evidence>
<proteinExistence type="predicted"/>
<feature type="compositionally biased region" description="Polar residues" evidence="1">
    <location>
        <begin position="67"/>
        <end position="81"/>
    </location>
</feature>
<reference evidence="2" key="1">
    <citation type="submission" date="2023-11" db="EMBL/GenBank/DDBJ databases">
        <title>Genome assemblies of two species of porcelain crab, Petrolisthes cinctipes and Petrolisthes manimaculis (Anomura: Porcellanidae).</title>
        <authorList>
            <person name="Angst P."/>
        </authorList>
    </citation>
    <scope>NUCLEOTIDE SEQUENCE</scope>
    <source>
        <strain evidence="2">PB745_02</strain>
        <tissue evidence="2">Gill</tissue>
    </source>
</reference>
<keyword evidence="3" id="KW-1185">Reference proteome</keyword>
<evidence type="ECO:0000313" key="3">
    <source>
        <dbReference type="Proteomes" id="UP001292094"/>
    </source>
</evidence>
<dbReference type="Proteomes" id="UP001292094">
    <property type="component" value="Unassembled WGS sequence"/>
</dbReference>
<gene>
    <name evidence="2" type="ORF">Pmani_030590</name>
</gene>
<organism evidence="2 3">
    <name type="scientific">Petrolisthes manimaculis</name>
    <dbReference type="NCBI Taxonomy" id="1843537"/>
    <lineage>
        <taxon>Eukaryota</taxon>
        <taxon>Metazoa</taxon>
        <taxon>Ecdysozoa</taxon>
        <taxon>Arthropoda</taxon>
        <taxon>Crustacea</taxon>
        <taxon>Multicrustacea</taxon>
        <taxon>Malacostraca</taxon>
        <taxon>Eumalacostraca</taxon>
        <taxon>Eucarida</taxon>
        <taxon>Decapoda</taxon>
        <taxon>Pleocyemata</taxon>
        <taxon>Anomura</taxon>
        <taxon>Galatheoidea</taxon>
        <taxon>Porcellanidae</taxon>
        <taxon>Petrolisthes</taxon>
    </lineage>
</organism>
<dbReference type="AlphaFoldDB" id="A0AAE1NX29"/>
<protein>
    <submittedName>
        <fullName evidence="2">Uncharacterized protein</fullName>
    </submittedName>
</protein>
<sequence length="81" mass="9252">MDSNNRTAYPDSQQQNSLSRLTATEQLIKTHSNRTAYPDSQQQNSLSRLTATEQLIKTHRTPITGGHDTSLQSYRFKTFHT</sequence>
<comment type="caution">
    <text evidence="2">The sequence shown here is derived from an EMBL/GenBank/DDBJ whole genome shotgun (WGS) entry which is preliminary data.</text>
</comment>
<dbReference type="EMBL" id="JAWZYT010003738">
    <property type="protein sequence ID" value="KAK4296952.1"/>
    <property type="molecule type" value="Genomic_DNA"/>
</dbReference>
<evidence type="ECO:0000256" key="1">
    <source>
        <dbReference type="SAM" id="MobiDB-lite"/>
    </source>
</evidence>
<feature type="compositionally biased region" description="Polar residues" evidence="1">
    <location>
        <begin position="1"/>
        <end position="55"/>
    </location>
</feature>
<accession>A0AAE1NX29</accession>
<name>A0AAE1NX29_9EUCA</name>